<dbReference type="CDD" id="cd01012">
    <property type="entry name" value="YcaC_related"/>
    <property type="match status" value="1"/>
</dbReference>
<dbReference type="InterPro" id="IPR036380">
    <property type="entry name" value="Isochorismatase-like_sf"/>
</dbReference>
<dbReference type="FunFam" id="3.40.50.850:FF:000001">
    <property type="entry name" value="Isochorismatase domain-containing protein 1"/>
    <property type="match status" value="1"/>
</dbReference>
<comment type="caution">
    <text evidence="3">The sequence shown here is derived from an EMBL/GenBank/DDBJ whole genome shotgun (WGS) entry which is preliminary data.</text>
</comment>
<evidence type="ECO:0000259" key="2">
    <source>
        <dbReference type="Pfam" id="PF00857"/>
    </source>
</evidence>
<dbReference type="Proteomes" id="UP001174909">
    <property type="component" value="Unassembled WGS sequence"/>
</dbReference>
<dbReference type="InterPro" id="IPR050993">
    <property type="entry name" value="Isochorismatase_domain"/>
</dbReference>
<proteinExistence type="inferred from homology"/>
<dbReference type="SUPFAM" id="SSF52499">
    <property type="entry name" value="Isochorismatase-like hydrolases"/>
    <property type="match status" value="1"/>
</dbReference>
<dbReference type="InterPro" id="IPR000868">
    <property type="entry name" value="Isochorismatase-like_dom"/>
</dbReference>
<keyword evidence="4" id="KW-1185">Reference proteome</keyword>
<accession>A0AA35RNI0</accession>
<protein>
    <submittedName>
        <fullName evidence="3">Isochorismatase domain-containing protein 2</fullName>
    </submittedName>
</protein>
<dbReference type="Pfam" id="PF00857">
    <property type="entry name" value="Isochorismatase"/>
    <property type="match status" value="1"/>
</dbReference>
<name>A0AA35RNI0_GEOBA</name>
<dbReference type="EMBL" id="CASHTH010001288">
    <property type="protein sequence ID" value="CAI8013726.1"/>
    <property type="molecule type" value="Genomic_DNA"/>
</dbReference>
<dbReference type="PANTHER" id="PTHR14119">
    <property type="entry name" value="HYDROLASE"/>
    <property type="match status" value="1"/>
</dbReference>
<evidence type="ECO:0000313" key="4">
    <source>
        <dbReference type="Proteomes" id="UP001174909"/>
    </source>
</evidence>
<organism evidence="3 4">
    <name type="scientific">Geodia barretti</name>
    <name type="common">Barrett's horny sponge</name>
    <dbReference type="NCBI Taxonomy" id="519541"/>
    <lineage>
        <taxon>Eukaryota</taxon>
        <taxon>Metazoa</taxon>
        <taxon>Porifera</taxon>
        <taxon>Demospongiae</taxon>
        <taxon>Heteroscleromorpha</taxon>
        <taxon>Tetractinellida</taxon>
        <taxon>Astrophorina</taxon>
        <taxon>Geodiidae</taxon>
        <taxon>Geodia</taxon>
    </lineage>
</organism>
<feature type="domain" description="Isochorismatase-like" evidence="2">
    <location>
        <begin position="19"/>
        <end position="164"/>
    </location>
</feature>
<dbReference type="AlphaFoldDB" id="A0AA35RNI0"/>
<evidence type="ECO:0000256" key="1">
    <source>
        <dbReference type="ARBA" id="ARBA00006336"/>
    </source>
</evidence>
<gene>
    <name evidence="3" type="ORF">GBAR_LOCUS8663</name>
</gene>
<evidence type="ECO:0000313" key="3">
    <source>
        <dbReference type="EMBL" id="CAI8013726.1"/>
    </source>
</evidence>
<reference evidence="3" key="1">
    <citation type="submission" date="2023-03" db="EMBL/GenBank/DDBJ databases">
        <authorList>
            <person name="Steffen K."/>
            <person name="Cardenas P."/>
        </authorList>
    </citation>
    <scope>NUCLEOTIDE SEQUENCE</scope>
</reference>
<sequence>MAAQAVRRLGRLTTRNCYFLLCDMQEKFRPSIRYFPEIITVAQRMVRAANILKIPVIATEQYPKGLGNTVSEIDVSSARVFSKTIFSMAIPEVMEIMSAEPMRNSVVIFGIETQVCVQQTALDLLDKGYDVHILADGCSSRSQVDRMLALERLRAAGAFLTTSESVVFELLGDSKHPNFKEVQALVKTSAPDSGLLTKL</sequence>
<dbReference type="PANTHER" id="PTHR14119:SF3">
    <property type="entry name" value="ISOCHORISMATASE DOMAIN-CONTAINING PROTEIN 2"/>
    <property type="match status" value="1"/>
</dbReference>
<dbReference type="Gene3D" id="3.40.50.850">
    <property type="entry name" value="Isochorismatase-like"/>
    <property type="match status" value="1"/>
</dbReference>
<comment type="similarity">
    <text evidence="1">Belongs to the isochorismatase family.</text>
</comment>